<comment type="caution">
    <text evidence="1">The sequence shown here is derived from an EMBL/GenBank/DDBJ whole genome shotgun (WGS) entry which is preliminary data.</text>
</comment>
<sequence>MAFQAHDIVTLQTVLRDHRSVVILFNDGSILTNFAVEPEFDLMSKQSDRIFFVKVDLNEVPEAQVLAAQNGLATVNFYKHGCLTHSIPGFNLEMVKGALLQKTV</sequence>
<organism evidence="1 2">
    <name type="scientific">Entomophthora muscae</name>
    <dbReference type="NCBI Taxonomy" id="34485"/>
    <lineage>
        <taxon>Eukaryota</taxon>
        <taxon>Fungi</taxon>
        <taxon>Fungi incertae sedis</taxon>
        <taxon>Zoopagomycota</taxon>
        <taxon>Entomophthoromycotina</taxon>
        <taxon>Entomophthoromycetes</taxon>
        <taxon>Entomophthorales</taxon>
        <taxon>Entomophthoraceae</taxon>
        <taxon>Entomophthora</taxon>
    </lineage>
</organism>
<proteinExistence type="predicted"/>
<dbReference type="Proteomes" id="UP001165960">
    <property type="component" value="Unassembled WGS sequence"/>
</dbReference>
<gene>
    <name evidence="1" type="primary">TRX1_2</name>
    <name evidence="1" type="ORF">DSO57_1018445</name>
</gene>
<name>A0ACC2RIY1_9FUNG</name>
<protein>
    <submittedName>
        <fullName evidence="1">Thioredoxin trx1</fullName>
    </submittedName>
</protein>
<evidence type="ECO:0000313" key="2">
    <source>
        <dbReference type="Proteomes" id="UP001165960"/>
    </source>
</evidence>
<keyword evidence="2" id="KW-1185">Reference proteome</keyword>
<evidence type="ECO:0000313" key="1">
    <source>
        <dbReference type="EMBL" id="KAJ9050012.1"/>
    </source>
</evidence>
<dbReference type="EMBL" id="QTSX02007180">
    <property type="protein sequence ID" value="KAJ9050012.1"/>
    <property type="molecule type" value="Genomic_DNA"/>
</dbReference>
<accession>A0ACC2RIY1</accession>
<reference evidence="1" key="1">
    <citation type="submission" date="2022-04" db="EMBL/GenBank/DDBJ databases">
        <title>Genome of the entomopathogenic fungus Entomophthora muscae.</title>
        <authorList>
            <person name="Elya C."/>
            <person name="Lovett B.R."/>
            <person name="Lee E."/>
            <person name="Macias A.M."/>
            <person name="Hajek A.E."/>
            <person name="De Bivort B.L."/>
            <person name="Kasson M.T."/>
            <person name="De Fine Licht H.H."/>
            <person name="Stajich J.E."/>
        </authorList>
    </citation>
    <scope>NUCLEOTIDE SEQUENCE</scope>
    <source>
        <strain evidence="1">Berkeley</strain>
    </source>
</reference>